<dbReference type="AlphaFoldDB" id="G7YJN1"/>
<name>G7YJN1_CLOSI</name>
<protein>
    <submittedName>
        <fullName evidence="1">ATP-binding cassette transporter</fullName>
    </submittedName>
</protein>
<dbReference type="GO" id="GO:0005524">
    <property type="term" value="F:ATP binding"/>
    <property type="evidence" value="ECO:0007669"/>
    <property type="project" value="UniProtKB-KW"/>
</dbReference>
<reference evidence="1" key="1">
    <citation type="journal article" date="2011" name="Genome Biol.">
        <title>The draft genome of the carcinogenic human liver fluke Clonorchis sinensis.</title>
        <authorList>
            <person name="Wang X."/>
            <person name="Chen W."/>
            <person name="Huang Y."/>
            <person name="Sun J."/>
            <person name="Men J."/>
            <person name="Liu H."/>
            <person name="Luo F."/>
            <person name="Guo L."/>
            <person name="Lv X."/>
            <person name="Deng C."/>
            <person name="Zhou C."/>
            <person name="Fan Y."/>
            <person name="Li X."/>
            <person name="Huang L."/>
            <person name="Hu Y."/>
            <person name="Liang C."/>
            <person name="Hu X."/>
            <person name="Xu J."/>
            <person name="Yu X."/>
        </authorList>
    </citation>
    <scope>NUCLEOTIDE SEQUENCE [LARGE SCALE GENOMIC DNA]</scope>
    <source>
        <strain evidence="1">Henan</strain>
    </source>
</reference>
<sequence length="245" mass="27789">MEQKQRRLAPNHRSFRCLIHFLVENLGVSALTVSQSKYNHELHMYKKLIPNRPSRGAISQVALLAEYSRVGPAYRTDDSVRLAPVLLVVSACHMAPTSSGPRKVRTNRLATERLADSDVRRTYQDRLLGSLSNAPPSEVNAHWYEIATSLHSAKNFACGTAPPGALKHWISDRAVALPKSRRNIQAGPERNLVRRIIRRQVKVSAQADREVWWTQKAKETESPRRPVMHEDYFSRPVRPVPGNHL</sequence>
<dbReference type="Proteomes" id="UP000008909">
    <property type="component" value="Unassembled WGS sequence"/>
</dbReference>
<reference key="2">
    <citation type="submission" date="2011-10" db="EMBL/GenBank/DDBJ databases">
        <title>The genome and transcriptome sequence of Clonorchis sinensis provide insights into the carcinogenic liver fluke.</title>
        <authorList>
            <person name="Wang X."/>
            <person name="Huang Y."/>
            <person name="Chen W."/>
            <person name="Liu H."/>
            <person name="Guo L."/>
            <person name="Chen Y."/>
            <person name="Luo F."/>
            <person name="Zhou W."/>
            <person name="Sun J."/>
            <person name="Mao Q."/>
            <person name="Liang P."/>
            <person name="Zhou C."/>
            <person name="Tian Y."/>
            <person name="Men J."/>
            <person name="Lv X."/>
            <person name="Huang L."/>
            <person name="Zhou J."/>
            <person name="Hu Y."/>
            <person name="Li R."/>
            <person name="Zhang F."/>
            <person name="Lei H."/>
            <person name="Li X."/>
            <person name="Hu X."/>
            <person name="Liang C."/>
            <person name="Xu J."/>
            <person name="Wu Z."/>
            <person name="Yu X."/>
        </authorList>
    </citation>
    <scope>NUCLEOTIDE SEQUENCE</scope>
    <source>
        <strain>Henan</strain>
    </source>
</reference>
<gene>
    <name evidence="1" type="ORF">CLF_109691</name>
</gene>
<proteinExistence type="predicted"/>
<evidence type="ECO:0000313" key="2">
    <source>
        <dbReference type="Proteomes" id="UP000008909"/>
    </source>
</evidence>
<keyword evidence="2" id="KW-1185">Reference proteome</keyword>
<evidence type="ECO:0000313" key="1">
    <source>
        <dbReference type="EMBL" id="GAA53164.1"/>
    </source>
</evidence>
<keyword evidence="1" id="KW-0547">Nucleotide-binding</keyword>
<accession>G7YJN1</accession>
<dbReference type="EMBL" id="DF143434">
    <property type="protein sequence ID" value="GAA53164.1"/>
    <property type="molecule type" value="Genomic_DNA"/>
</dbReference>
<organism evidence="1 2">
    <name type="scientific">Clonorchis sinensis</name>
    <name type="common">Chinese liver fluke</name>
    <dbReference type="NCBI Taxonomy" id="79923"/>
    <lineage>
        <taxon>Eukaryota</taxon>
        <taxon>Metazoa</taxon>
        <taxon>Spiralia</taxon>
        <taxon>Lophotrochozoa</taxon>
        <taxon>Platyhelminthes</taxon>
        <taxon>Trematoda</taxon>
        <taxon>Digenea</taxon>
        <taxon>Opisthorchiida</taxon>
        <taxon>Opisthorchiata</taxon>
        <taxon>Opisthorchiidae</taxon>
        <taxon>Clonorchis</taxon>
    </lineage>
</organism>
<keyword evidence="1" id="KW-0067">ATP-binding</keyword>